<name>A0A4Y2MUQ0_ARAVE</name>
<accession>A0A4Y2MUQ0</accession>
<dbReference type="AlphaFoldDB" id="A0A4Y2MUQ0"/>
<protein>
    <submittedName>
        <fullName evidence="1">Uncharacterized protein</fullName>
    </submittedName>
</protein>
<dbReference type="Proteomes" id="UP000499080">
    <property type="component" value="Unassembled WGS sequence"/>
</dbReference>
<evidence type="ECO:0000313" key="1">
    <source>
        <dbReference type="EMBL" id="GBN30901.1"/>
    </source>
</evidence>
<proteinExistence type="predicted"/>
<keyword evidence="2" id="KW-1185">Reference proteome</keyword>
<gene>
    <name evidence="1" type="ORF">AVEN_115671_1</name>
</gene>
<sequence length="38" mass="4096">GRGEAVDQTPEAHSAVCGHPCYRDHCHAPDGAQSFFKN</sequence>
<evidence type="ECO:0000313" key="2">
    <source>
        <dbReference type="Proteomes" id="UP000499080"/>
    </source>
</evidence>
<reference evidence="1 2" key="1">
    <citation type="journal article" date="2019" name="Sci. Rep.">
        <title>Orb-weaving spider Araneus ventricosus genome elucidates the spidroin gene catalogue.</title>
        <authorList>
            <person name="Kono N."/>
            <person name="Nakamura H."/>
            <person name="Ohtoshi R."/>
            <person name="Moran D.A.P."/>
            <person name="Shinohara A."/>
            <person name="Yoshida Y."/>
            <person name="Fujiwara M."/>
            <person name="Mori M."/>
            <person name="Tomita M."/>
            <person name="Arakawa K."/>
        </authorList>
    </citation>
    <scope>NUCLEOTIDE SEQUENCE [LARGE SCALE GENOMIC DNA]</scope>
</reference>
<dbReference type="EMBL" id="BGPR01124941">
    <property type="protein sequence ID" value="GBN30901.1"/>
    <property type="molecule type" value="Genomic_DNA"/>
</dbReference>
<comment type="caution">
    <text evidence="1">The sequence shown here is derived from an EMBL/GenBank/DDBJ whole genome shotgun (WGS) entry which is preliminary data.</text>
</comment>
<organism evidence="1 2">
    <name type="scientific">Araneus ventricosus</name>
    <name type="common">Orbweaver spider</name>
    <name type="synonym">Epeira ventricosa</name>
    <dbReference type="NCBI Taxonomy" id="182803"/>
    <lineage>
        <taxon>Eukaryota</taxon>
        <taxon>Metazoa</taxon>
        <taxon>Ecdysozoa</taxon>
        <taxon>Arthropoda</taxon>
        <taxon>Chelicerata</taxon>
        <taxon>Arachnida</taxon>
        <taxon>Araneae</taxon>
        <taxon>Araneomorphae</taxon>
        <taxon>Entelegynae</taxon>
        <taxon>Araneoidea</taxon>
        <taxon>Araneidae</taxon>
        <taxon>Araneus</taxon>
    </lineage>
</organism>
<feature type="non-terminal residue" evidence="1">
    <location>
        <position position="1"/>
    </location>
</feature>